<evidence type="ECO:0000256" key="2">
    <source>
        <dbReference type="ARBA" id="ARBA00023002"/>
    </source>
</evidence>
<dbReference type="SUPFAM" id="SSF51735">
    <property type="entry name" value="NAD(P)-binding Rossmann-fold domains"/>
    <property type="match status" value="1"/>
</dbReference>
<dbReference type="Pfam" id="PF00106">
    <property type="entry name" value="adh_short"/>
    <property type="match status" value="1"/>
</dbReference>
<dbReference type="InterPro" id="IPR036291">
    <property type="entry name" value="NAD(P)-bd_dom_sf"/>
</dbReference>
<protein>
    <submittedName>
        <fullName evidence="4">SDR family NAD(P)-dependent oxidoreductase</fullName>
    </submittedName>
</protein>
<evidence type="ECO:0000256" key="1">
    <source>
        <dbReference type="ARBA" id="ARBA00006484"/>
    </source>
</evidence>
<comment type="similarity">
    <text evidence="1 3">Belongs to the short-chain dehydrogenases/reductases (SDR) family.</text>
</comment>
<evidence type="ECO:0000313" key="4">
    <source>
        <dbReference type="EMBL" id="QBG37311.1"/>
    </source>
</evidence>
<organism evidence="4 5">
    <name type="scientific">Litorilituus sediminis</name>
    <dbReference type="NCBI Taxonomy" id="718192"/>
    <lineage>
        <taxon>Bacteria</taxon>
        <taxon>Pseudomonadati</taxon>
        <taxon>Pseudomonadota</taxon>
        <taxon>Gammaproteobacteria</taxon>
        <taxon>Alteromonadales</taxon>
        <taxon>Colwelliaceae</taxon>
        <taxon>Litorilituus</taxon>
    </lineage>
</organism>
<dbReference type="Gene3D" id="3.40.50.720">
    <property type="entry name" value="NAD(P)-binding Rossmann-like Domain"/>
    <property type="match status" value="1"/>
</dbReference>
<dbReference type="InterPro" id="IPR020904">
    <property type="entry name" value="Sc_DH/Rdtase_CS"/>
</dbReference>
<dbReference type="PROSITE" id="PS00061">
    <property type="entry name" value="ADH_SHORT"/>
    <property type="match status" value="1"/>
</dbReference>
<dbReference type="RefSeq" id="WP_130603977.1">
    <property type="nucleotide sequence ID" value="NZ_CP034759.1"/>
</dbReference>
<dbReference type="PANTHER" id="PTHR44196">
    <property type="entry name" value="DEHYDROGENASE/REDUCTASE SDR FAMILY MEMBER 7B"/>
    <property type="match status" value="1"/>
</dbReference>
<accession>A0A4P6P6R2</accession>
<dbReference type="PANTHER" id="PTHR44196:SF1">
    <property type="entry name" value="DEHYDROGENASE_REDUCTASE SDR FAMILY MEMBER 7B"/>
    <property type="match status" value="1"/>
</dbReference>
<keyword evidence="2" id="KW-0560">Oxidoreductase</keyword>
<dbReference type="PRINTS" id="PR00081">
    <property type="entry name" value="GDHRDH"/>
</dbReference>
<keyword evidence="5" id="KW-1185">Reference proteome</keyword>
<sequence length="240" mass="26033">MTRAKTVMITGSSSGIGLALYHEYLSLGYQVIACGRDKEKLNQVNPEAVTKLAFDVTNPEAVLSAAQQVAELDILILNAGTCQYIDDAQHFNGQAFREVIETNLLAMGALLEGFLAKVVRGGQLALISSSATIIPFPRAQAYGASKAGLDYLANSLRVDLKSAGISVSLIHPGFVKTPLTDRNDFPMPFILTPKQAGKRIVQGLKQRKNYVHFPKRLTLLLKFLALFPQSLSSALLTKES</sequence>
<dbReference type="EMBL" id="CP034759">
    <property type="protein sequence ID" value="QBG37311.1"/>
    <property type="molecule type" value="Genomic_DNA"/>
</dbReference>
<gene>
    <name evidence="4" type="ORF">EMK97_16990</name>
</gene>
<dbReference type="Proteomes" id="UP000290244">
    <property type="component" value="Chromosome"/>
</dbReference>
<dbReference type="PRINTS" id="PR00080">
    <property type="entry name" value="SDRFAMILY"/>
</dbReference>
<dbReference type="InterPro" id="IPR002347">
    <property type="entry name" value="SDR_fam"/>
</dbReference>
<name>A0A4P6P6R2_9GAMM</name>
<dbReference type="OrthoDB" id="9808814at2"/>
<evidence type="ECO:0000313" key="5">
    <source>
        <dbReference type="Proteomes" id="UP000290244"/>
    </source>
</evidence>
<reference evidence="4 5" key="1">
    <citation type="submission" date="2018-12" db="EMBL/GenBank/DDBJ databases">
        <title>Complete genome of Litorilituus sediminis.</title>
        <authorList>
            <person name="Liu A."/>
            <person name="Rong J."/>
        </authorList>
    </citation>
    <scope>NUCLEOTIDE SEQUENCE [LARGE SCALE GENOMIC DNA]</scope>
    <source>
        <strain evidence="4 5">JCM 17549</strain>
    </source>
</reference>
<dbReference type="KEGG" id="lsd:EMK97_16990"/>
<dbReference type="GO" id="GO:0016491">
    <property type="term" value="F:oxidoreductase activity"/>
    <property type="evidence" value="ECO:0007669"/>
    <property type="project" value="UniProtKB-KW"/>
</dbReference>
<dbReference type="GO" id="GO:0016020">
    <property type="term" value="C:membrane"/>
    <property type="evidence" value="ECO:0007669"/>
    <property type="project" value="TreeGrafter"/>
</dbReference>
<proteinExistence type="inferred from homology"/>
<evidence type="ECO:0000256" key="3">
    <source>
        <dbReference type="RuleBase" id="RU000363"/>
    </source>
</evidence>
<dbReference type="AlphaFoldDB" id="A0A4P6P6R2"/>